<keyword evidence="3" id="KW-1185">Reference proteome</keyword>
<evidence type="ECO:0000313" key="2">
    <source>
        <dbReference type="EMBL" id="KEO91257.1"/>
    </source>
</evidence>
<sequence length="105" mass="12043">MSCGKKNPSAWLCRRKSRLKSSKQTQWSKARPPRPATSLPCSTMAFASWFRRISKAARASSLMCMSKPTSAKRANHYVDVFRPYPRDGARRSQSGWAFAPRFWRS</sequence>
<evidence type="ECO:0000313" key="3">
    <source>
        <dbReference type="Proteomes" id="UP000027647"/>
    </source>
</evidence>
<comment type="caution">
    <text evidence="2">The sequence shown here is derived from an EMBL/GenBank/DDBJ whole genome shotgun (WGS) entry which is preliminary data.</text>
</comment>
<dbReference type="EMBL" id="JMIW01000001">
    <property type="protein sequence ID" value="KEO91257.1"/>
    <property type="molecule type" value="Genomic_DNA"/>
</dbReference>
<evidence type="ECO:0000256" key="1">
    <source>
        <dbReference type="SAM" id="MobiDB-lite"/>
    </source>
</evidence>
<dbReference type="STRING" id="1044.EH31_00925"/>
<dbReference type="AlphaFoldDB" id="A0A074N036"/>
<name>A0A074N036_ERYLO</name>
<reference evidence="2 3" key="1">
    <citation type="submission" date="2014-04" db="EMBL/GenBank/DDBJ databases">
        <title>A comprehensive comparison of genomes of Erythrobacter spp. strains.</title>
        <authorList>
            <person name="Zheng Q."/>
        </authorList>
    </citation>
    <scope>NUCLEOTIDE SEQUENCE [LARGE SCALE GENOMIC DNA]</scope>
    <source>
        <strain evidence="2 3">DSM 6997</strain>
    </source>
</reference>
<accession>A0A074N036</accession>
<proteinExistence type="predicted"/>
<protein>
    <submittedName>
        <fullName evidence="2">Uncharacterized protein</fullName>
    </submittedName>
</protein>
<feature type="region of interest" description="Disordered" evidence="1">
    <location>
        <begin position="14"/>
        <end position="38"/>
    </location>
</feature>
<gene>
    <name evidence="2" type="ORF">EH31_00925</name>
</gene>
<dbReference type="Proteomes" id="UP000027647">
    <property type="component" value="Unassembled WGS sequence"/>
</dbReference>
<organism evidence="2 3">
    <name type="scientific">Erythrobacter longus</name>
    <dbReference type="NCBI Taxonomy" id="1044"/>
    <lineage>
        <taxon>Bacteria</taxon>
        <taxon>Pseudomonadati</taxon>
        <taxon>Pseudomonadota</taxon>
        <taxon>Alphaproteobacteria</taxon>
        <taxon>Sphingomonadales</taxon>
        <taxon>Erythrobacteraceae</taxon>
        <taxon>Erythrobacter/Porphyrobacter group</taxon>
        <taxon>Erythrobacter</taxon>
    </lineage>
</organism>